<evidence type="ECO:0000313" key="2">
    <source>
        <dbReference type="Proteomes" id="UP000001551"/>
    </source>
</evidence>
<dbReference type="KEGG" id="eha:Ethha_0876"/>
<name>E6U3E9_ETHHY</name>
<protein>
    <recommendedName>
        <fullName evidence="3">RHS repeat-associated core domain-containing protein</fullName>
    </recommendedName>
</protein>
<dbReference type="eggNOG" id="COG3209">
    <property type="taxonomic scope" value="Bacteria"/>
</dbReference>
<reference evidence="1 2" key="1">
    <citation type="submission" date="2010-12" db="EMBL/GenBank/DDBJ databases">
        <title>Complete sequence of Ethanoligenens harbinense YUAN-3.</title>
        <authorList>
            <person name="Lucas S."/>
            <person name="Copeland A."/>
            <person name="Lapidus A."/>
            <person name="Cheng J.-F."/>
            <person name="Bruce D."/>
            <person name="Goodwin L."/>
            <person name="Pitluck S."/>
            <person name="Chertkov O."/>
            <person name="Misra M."/>
            <person name="Detter J.C."/>
            <person name="Han C."/>
            <person name="Tapia R."/>
            <person name="Land M."/>
            <person name="Hauser L."/>
            <person name="Jeffries C."/>
            <person name="Kyrpides N."/>
            <person name="Ivanova N."/>
            <person name="Mikhailova N."/>
            <person name="Wang A."/>
            <person name="Mouttaki H."/>
            <person name="He Z."/>
            <person name="Zhou J."/>
            <person name="Hemme C.L."/>
            <person name="Woyke T."/>
        </authorList>
    </citation>
    <scope>NUCLEOTIDE SEQUENCE [LARGE SCALE GENOMIC DNA]</scope>
    <source>
        <strain evidence="2">DSM 18485 / JCM 12961 / CGMCC 1.5033 / YUAN-3</strain>
    </source>
</reference>
<dbReference type="InterPro" id="IPR050708">
    <property type="entry name" value="T6SS_VgrG/RHS"/>
</dbReference>
<dbReference type="Proteomes" id="UP000001551">
    <property type="component" value="Chromosome"/>
</dbReference>
<dbReference type="STRING" id="663278.Ethha_0876"/>
<dbReference type="EMBL" id="CP002400">
    <property type="protein sequence ID" value="ADU26441.1"/>
    <property type="molecule type" value="Genomic_DNA"/>
</dbReference>
<dbReference type="HOGENOM" id="CLU_868031_0_0_9"/>
<keyword evidence="2" id="KW-1185">Reference proteome</keyword>
<dbReference type="Gene3D" id="2.180.10.10">
    <property type="entry name" value="RHS repeat-associated core"/>
    <property type="match status" value="1"/>
</dbReference>
<accession>E6U3E9</accession>
<gene>
    <name evidence="1" type="ordered locus">Ethha_0876</name>
</gene>
<proteinExistence type="predicted"/>
<dbReference type="AlphaFoldDB" id="E6U3E9"/>
<sequence>MTGVFLHFITGADTYDAENNRIAMAMSDSTTSYVYDTNAAMSRMLVSTDENGNKTYYIYSSGLIGSYDSSNNYAVYHYDYCGSTTALTNSSGQVPDIYTYGTYGNLTSHTGVSPTAFLFNGRDGVQTDPNGLYYMRARYYSPTLLRFVNADVKKGNIQTSESLNRCAYANGNPINDIDPFGTDTWSISLSGSAELFWYVSLSIGLVEDGNGHVAIIVTNAGTSTDTASAGLVGAGLSLGIQHTNAPDIKNIYGKSLDFGGGIKAFGGDFVIMNDGNGGYYYGEQGSLGFGAGFDFHVVNSYTTPLYTFQDPNVGQGKALK</sequence>
<evidence type="ECO:0000313" key="1">
    <source>
        <dbReference type="EMBL" id="ADU26441.1"/>
    </source>
</evidence>
<dbReference type="InterPro" id="IPR022385">
    <property type="entry name" value="Rhs_assc_core"/>
</dbReference>
<organism evidence="1 2">
    <name type="scientific">Ethanoligenens harbinense (strain DSM 18485 / JCM 12961 / CGMCC 1.5033 / YUAN-3)</name>
    <dbReference type="NCBI Taxonomy" id="663278"/>
    <lineage>
        <taxon>Bacteria</taxon>
        <taxon>Bacillati</taxon>
        <taxon>Bacillota</taxon>
        <taxon>Clostridia</taxon>
        <taxon>Eubacteriales</taxon>
        <taxon>Oscillospiraceae</taxon>
        <taxon>Ethanoligenens</taxon>
    </lineage>
</organism>
<evidence type="ECO:0008006" key="3">
    <source>
        <dbReference type="Google" id="ProtNLM"/>
    </source>
</evidence>
<dbReference type="PANTHER" id="PTHR32305">
    <property type="match status" value="1"/>
</dbReference>
<dbReference type="PANTHER" id="PTHR32305:SF15">
    <property type="entry name" value="PROTEIN RHSA-RELATED"/>
    <property type="match status" value="1"/>
</dbReference>
<dbReference type="NCBIfam" id="TIGR03696">
    <property type="entry name" value="Rhs_assc_core"/>
    <property type="match status" value="1"/>
</dbReference>